<accession>A0A5C6CP31</accession>
<proteinExistence type="predicted"/>
<sequence>MGSENAARLVGYPAMPSDILQVANDEPSCVADDVTCSGFIDRLQLQHELETRVIVP</sequence>
<protein>
    <submittedName>
        <fullName evidence="1">Uncharacterized protein</fullName>
    </submittedName>
</protein>
<organism evidence="1 2">
    <name type="scientific">Novipirellula artificiosorum</name>
    <dbReference type="NCBI Taxonomy" id="2528016"/>
    <lineage>
        <taxon>Bacteria</taxon>
        <taxon>Pseudomonadati</taxon>
        <taxon>Planctomycetota</taxon>
        <taxon>Planctomycetia</taxon>
        <taxon>Pirellulales</taxon>
        <taxon>Pirellulaceae</taxon>
        <taxon>Novipirellula</taxon>
    </lineage>
</organism>
<dbReference type="Proteomes" id="UP000319143">
    <property type="component" value="Unassembled WGS sequence"/>
</dbReference>
<keyword evidence="2" id="KW-1185">Reference proteome</keyword>
<evidence type="ECO:0000313" key="1">
    <source>
        <dbReference type="EMBL" id="TWU26148.1"/>
    </source>
</evidence>
<gene>
    <name evidence="1" type="ORF">Poly41_70730</name>
</gene>
<reference evidence="1 2" key="1">
    <citation type="submission" date="2019-02" db="EMBL/GenBank/DDBJ databases">
        <title>Deep-cultivation of Planctomycetes and their phenomic and genomic characterization uncovers novel biology.</title>
        <authorList>
            <person name="Wiegand S."/>
            <person name="Jogler M."/>
            <person name="Boedeker C."/>
            <person name="Pinto D."/>
            <person name="Vollmers J."/>
            <person name="Rivas-Marin E."/>
            <person name="Kohn T."/>
            <person name="Peeters S.H."/>
            <person name="Heuer A."/>
            <person name="Rast P."/>
            <person name="Oberbeckmann S."/>
            <person name="Bunk B."/>
            <person name="Jeske O."/>
            <person name="Meyerdierks A."/>
            <person name="Storesund J.E."/>
            <person name="Kallscheuer N."/>
            <person name="Luecker S."/>
            <person name="Lage O.M."/>
            <person name="Pohl T."/>
            <person name="Merkel B.J."/>
            <person name="Hornburger P."/>
            <person name="Mueller R.-W."/>
            <person name="Bruemmer F."/>
            <person name="Labrenz M."/>
            <person name="Spormann A.M."/>
            <person name="Op Den Camp H."/>
            <person name="Overmann J."/>
            <person name="Amann R."/>
            <person name="Jetten M.S.M."/>
            <person name="Mascher T."/>
            <person name="Medema M.H."/>
            <person name="Devos D.P."/>
            <person name="Kaster A.-K."/>
            <person name="Ovreas L."/>
            <person name="Rohde M."/>
            <person name="Galperin M.Y."/>
            <person name="Jogler C."/>
        </authorList>
    </citation>
    <scope>NUCLEOTIDE SEQUENCE [LARGE SCALE GENOMIC DNA]</scope>
    <source>
        <strain evidence="1 2">Poly41</strain>
    </source>
</reference>
<dbReference type="AlphaFoldDB" id="A0A5C6CP31"/>
<comment type="caution">
    <text evidence="1">The sequence shown here is derived from an EMBL/GenBank/DDBJ whole genome shotgun (WGS) entry which is preliminary data.</text>
</comment>
<name>A0A5C6CP31_9BACT</name>
<dbReference type="EMBL" id="SJPV01000039">
    <property type="protein sequence ID" value="TWU26148.1"/>
    <property type="molecule type" value="Genomic_DNA"/>
</dbReference>
<evidence type="ECO:0000313" key="2">
    <source>
        <dbReference type="Proteomes" id="UP000319143"/>
    </source>
</evidence>